<evidence type="ECO:0000256" key="2">
    <source>
        <dbReference type="ARBA" id="ARBA00023015"/>
    </source>
</evidence>
<accession>A0A1H8Y9I7</accession>
<dbReference type="Gene3D" id="1.10.10.10">
    <property type="entry name" value="Winged helix-like DNA-binding domain superfamily/Winged helix DNA-binding domain"/>
    <property type="match status" value="1"/>
</dbReference>
<dbReference type="GO" id="GO:0016987">
    <property type="term" value="F:sigma factor activity"/>
    <property type="evidence" value="ECO:0007669"/>
    <property type="project" value="UniProtKB-KW"/>
</dbReference>
<dbReference type="InterPro" id="IPR013324">
    <property type="entry name" value="RNA_pol_sigma_r3/r4-like"/>
</dbReference>
<dbReference type="InterPro" id="IPR014284">
    <property type="entry name" value="RNA_pol_sigma-70_dom"/>
</dbReference>
<evidence type="ECO:0000313" key="9">
    <source>
        <dbReference type="Proteomes" id="UP000198582"/>
    </source>
</evidence>
<evidence type="ECO:0000313" key="8">
    <source>
        <dbReference type="EMBL" id="SEP48653.1"/>
    </source>
</evidence>
<keyword evidence="5" id="KW-0804">Transcription</keyword>
<dbReference type="Pfam" id="PF04545">
    <property type="entry name" value="Sigma70_r4"/>
    <property type="match status" value="1"/>
</dbReference>
<feature type="domain" description="RNA polymerase sigma-70 region 2" evidence="6">
    <location>
        <begin position="18"/>
        <end position="84"/>
    </location>
</feature>
<dbReference type="SUPFAM" id="SSF88659">
    <property type="entry name" value="Sigma3 and sigma4 domains of RNA polymerase sigma factors"/>
    <property type="match status" value="1"/>
</dbReference>
<evidence type="ECO:0000256" key="3">
    <source>
        <dbReference type="ARBA" id="ARBA00023082"/>
    </source>
</evidence>
<keyword evidence="3" id="KW-0731">Sigma factor</keyword>
<name>A0A1H8Y9I7_9PSEU</name>
<evidence type="ECO:0000259" key="6">
    <source>
        <dbReference type="Pfam" id="PF04542"/>
    </source>
</evidence>
<dbReference type="GO" id="GO:0006352">
    <property type="term" value="P:DNA-templated transcription initiation"/>
    <property type="evidence" value="ECO:0007669"/>
    <property type="project" value="InterPro"/>
</dbReference>
<sequence>MSVPAQAITDADWLADVYRRCHRDVYHYIRAWSVSPATAEDFVSETFLRAARHVIMLKQRQESVVPWLFRVAKNVILDDRKSARFRRLVVLDEVPEAPADYEPFEERLTRKWIAAEVGKCVELLNQAQRRCLDLRFHDGRSVAETAALMNRSEIAVRQLQHRALVRLGSLLPAALAPG</sequence>
<organism evidence="8 9">
    <name type="scientific">Amycolatopsis saalfeldensis</name>
    <dbReference type="NCBI Taxonomy" id="394193"/>
    <lineage>
        <taxon>Bacteria</taxon>
        <taxon>Bacillati</taxon>
        <taxon>Actinomycetota</taxon>
        <taxon>Actinomycetes</taxon>
        <taxon>Pseudonocardiales</taxon>
        <taxon>Pseudonocardiaceae</taxon>
        <taxon>Amycolatopsis</taxon>
    </lineage>
</organism>
<dbReference type="Gene3D" id="1.10.1740.10">
    <property type="match status" value="1"/>
</dbReference>
<dbReference type="InterPro" id="IPR036388">
    <property type="entry name" value="WH-like_DNA-bd_sf"/>
</dbReference>
<keyword evidence="9" id="KW-1185">Reference proteome</keyword>
<dbReference type="InterPro" id="IPR007627">
    <property type="entry name" value="RNA_pol_sigma70_r2"/>
</dbReference>
<dbReference type="STRING" id="394193.SAMN04489732_112100"/>
<proteinExistence type="inferred from homology"/>
<reference evidence="8 9" key="1">
    <citation type="submission" date="2016-10" db="EMBL/GenBank/DDBJ databases">
        <authorList>
            <person name="de Groot N.N."/>
        </authorList>
    </citation>
    <scope>NUCLEOTIDE SEQUENCE [LARGE SCALE GENOMIC DNA]</scope>
    <source>
        <strain evidence="8 9">DSM 44993</strain>
    </source>
</reference>
<dbReference type="PANTHER" id="PTHR43133">
    <property type="entry name" value="RNA POLYMERASE ECF-TYPE SIGMA FACTO"/>
    <property type="match status" value="1"/>
</dbReference>
<dbReference type="GO" id="GO:0003677">
    <property type="term" value="F:DNA binding"/>
    <property type="evidence" value="ECO:0007669"/>
    <property type="project" value="UniProtKB-KW"/>
</dbReference>
<dbReference type="SUPFAM" id="SSF88946">
    <property type="entry name" value="Sigma2 domain of RNA polymerase sigma factors"/>
    <property type="match status" value="1"/>
</dbReference>
<feature type="domain" description="RNA polymerase sigma-70 region 4" evidence="7">
    <location>
        <begin position="124"/>
        <end position="167"/>
    </location>
</feature>
<protein>
    <submittedName>
        <fullName evidence="8">RNA polymerase sigma-70 factor, ECF subfamily</fullName>
    </submittedName>
</protein>
<dbReference type="OrthoDB" id="261230at2"/>
<comment type="similarity">
    <text evidence="1">Belongs to the sigma-70 factor family. ECF subfamily.</text>
</comment>
<dbReference type="PANTHER" id="PTHR43133:SF57">
    <property type="entry name" value="RNA POLYMERASE SIGMA-70 FACTOR"/>
    <property type="match status" value="1"/>
</dbReference>
<dbReference type="Proteomes" id="UP000198582">
    <property type="component" value="Unassembled WGS sequence"/>
</dbReference>
<dbReference type="NCBIfam" id="TIGR02937">
    <property type="entry name" value="sigma70-ECF"/>
    <property type="match status" value="1"/>
</dbReference>
<evidence type="ECO:0000259" key="7">
    <source>
        <dbReference type="Pfam" id="PF04545"/>
    </source>
</evidence>
<evidence type="ECO:0000256" key="4">
    <source>
        <dbReference type="ARBA" id="ARBA00023125"/>
    </source>
</evidence>
<dbReference type="EMBL" id="FOEF01000012">
    <property type="protein sequence ID" value="SEP48653.1"/>
    <property type="molecule type" value="Genomic_DNA"/>
</dbReference>
<dbReference type="InterPro" id="IPR013325">
    <property type="entry name" value="RNA_pol_sigma_r2"/>
</dbReference>
<gene>
    <name evidence="8" type="ORF">SAMN04489732_112100</name>
</gene>
<dbReference type="Pfam" id="PF04542">
    <property type="entry name" value="Sigma70_r2"/>
    <property type="match status" value="1"/>
</dbReference>
<dbReference type="InterPro" id="IPR039425">
    <property type="entry name" value="RNA_pol_sigma-70-like"/>
</dbReference>
<keyword evidence="2" id="KW-0805">Transcription regulation</keyword>
<dbReference type="RefSeq" id="WP_091620875.1">
    <property type="nucleotide sequence ID" value="NZ_FOEF01000012.1"/>
</dbReference>
<dbReference type="InterPro" id="IPR007630">
    <property type="entry name" value="RNA_pol_sigma70_r4"/>
</dbReference>
<keyword evidence="4" id="KW-0238">DNA-binding</keyword>
<evidence type="ECO:0000256" key="5">
    <source>
        <dbReference type="ARBA" id="ARBA00023163"/>
    </source>
</evidence>
<dbReference type="AlphaFoldDB" id="A0A1H8Y9I7"/>
<evidence type="ECO:0000256" key="1">
    <source>
        <dbReference type="ARBA" id="ARBA00010641"/>
    </source>
</evidence>